<dbReference type="Gene3D" id="2.10.50.10">
    <property type="entry name" value="Tumor Necrosis Factor Receptor, subunit A, domain 2"/>
    <property type="match status" value="4"/>
</dbReference>
<dbReference type="EMBL" id="HBIR01047520">
    <property type="protein sequence ID" value="CAE0582065.1"/>
    <property type="molecule type" value="Transcribed_RNA"/>
</dbReference>
<feature type="domain" description="Tyrosine-protein kinase ephrin type A/B receptor-like" evidence="3">
    <location>
        <begin position="186"/>
        <end position="229"/>
    </location>
</feature>
<accession>A0A7S3TGE8</accession>
<dbReference type="InterPro" id="IPR011641">
    <property type="entry name" value="Tyr-kin_ephrin_A/B_rcpt-like"/>
</dbReference>
<feature type="transmembrane region" description="Helical" evidence="2">
    <location>
        <begin position="650"/>
        <end position="676"/>
    </location>
</feature>
<dbReference type="SUPFAM" id="SSF52200">
    <property type="entry name" value="Toll/Interleukin receptor TIR domain"/>
    <property type="match status" value="1"/>
</dbReference>
<gene>
    <name evidence="4" type="ORF">EHUX00137_LOCUS37138</name>
</gene>
<feature type="region of interest" description="Disordered" evidence="1">
    <location>
        <begin position="1358"/>
        <end position="1423"/>
    </location>
</feature>
<dbReference type="Pfam" id="PF07699">
    <property type="entry name" value="Ephrin_rec_like"/>
    <property type="match status" value="2"/>
</dbReference>
<proteinExistence type="predicted"/>
<evidence type="ECO:0000256" key="1">
    <source>
        <dbReference type="SAM" id="MobiDB-lite"/>
    </source>
</evidence>
<reference evidence="4" key="1">
    <citation type="submission" date="2021-01" db="EMBL/GenBank/DDBJ databases">
        <authorList>
            <person name="Corre E."/>
            <person name="Pelletier E."/>
            <person name="Niang G."/>
            <person name="Scheremetjew M."/>
            <person name="Finn R."/>
            <person name="Kale V."/>
            <person name="Holt S."/>
            <person name="Cochrane G."/>
            <person name="Meng A."/>
            <person name="Brown T."/>
            <person name="Cohen L."/>
        </authorList>
    </citation>
    <scope>NUCLEOTIDE SEQUENCE</scope>
    <source>
        <strain evidence="4">379</strain>
    </source>
</reference>
<keyword evidence="2" id="KW-0472">Membrane</keyword>
<dbReference type="InterPro" id="IPR035897">
    <property type="entry name" value="Toll_tir_struct_dom_sf"/>
</dbReference>
<keyword evidence="2" id="KW-1133">Transmembrane helix</keyword>
<feature type="transmembrane region" description="Helical" evidence="2">
    <location>
        <begin position="607"/>
        <end position="629"/>
    </location>
</feature>
<feature type="domain" description="Tyrosine-protein kinase ephrin type A/B receptor-like" evidence="3">
    <location>
        <begin position="82"/>
        <end position="124"/>
    </location>
</feature>
<dbReference type="SUPFAM" id="SSF57184">
    <property type="entry name" value="Growth factor receptor domain"/>
    <property type="match status" value="2"/>
</dbReference>
<feature type="transmembrane region" description="Helical" evidence="2">
    <location>
        <begin position="827"/>
        <end position="848"/>
    </location>
</feature>
<feature type="transmembrane region" description="Helical" evidence="2">
    <location>
        <begin position="717"/>
        <end position="740"/>
    </location>
</feature>
<feature type="transmembrane region" description="Helical" evidence="2">
    <location>
        <begin position="904"/>
        <end position="927"/>
    </location>
</feature>
<keyword evidence="2" id="KW-0812">Transmembrane</keyword>
<dbReference type="PANTHER" id="PTHR46967">
    <property type="entry name" value="INSULIN-LIKE GROWTH FACTOR BINDING PROTEIN,N-TERMINAL"/>
    <property type="match status" value="1"/>
</dbReference>
<dbReference type="SMART" id="SM01411">
    <property type="entry name" value="Ephrin_rec_like"/>
    <property type="match status" value="6"/>
</dbReference>
<sequence>MSGLSECTPCEGGTYQNNRSATVCLPCEVGSYCAEGASSPLPCKKGTFSSATNLSAASECVDASPGHFATTGSTEQTPCAKGSYTDEPKQDKCTPCAAGTYQDEEGKTACLQCQKGSYCPHGAAASLPCPAGKHIDHSLPVMMSIDDCIMCPAGTFCPPGSDNATECAPGSNSSEGAGACVLCPPGYSSNRGNESCYECPAGSYAETVGSAQCSLCPPGEISERSGSVNCTICGAGTFSGSSGGTACEICPAGGYCEAESTASCGGGFTPCPSGTFNPLPGNSSEEACMPCPSGTTSPQPGQTNCSVCEAGTYSRRPDGECVPCRHPMWSGRGSDICDICMPPPPSPPLPPPSQPLDCPCLTAYPAGVSLVSDELQVVELHVVVGGVSLAYNGTYGLHACGRHDSGLEPSCNSTGYPDWCEQEWCYVDNATCNTEYSPSAYVEGVTLHYSYRACGFSNEFESWFYQSPPSPPAASQARGFYLVDPPSGPPQCDPCPPNANCAAFNTTLATLGVPRGYWRASLSSAVLTECRSFGGDNNAGERRCAGSDPVGGDHSSGRTLHEVSADYNETGYCAIGFTGPECQLCDASNHYLVDGDTCRECAAVGLAMGRLAGVALGLCAACALLAWAYSMQSWRHRRYIGAALRLTDRFVAWCVAIGLQAKAKILLGFYQVVIVLSTTYSARLPEKYTGWTDKLSGAVSVDWSGILLPSQCVNFSLRLLTIALSPVGLIALLLLIGVLVRIRRWQTAPERPRFSAAVRSGILDLTPSGLILIFCFVPSVSASIFRSWSCKAYVVSPPYASFEQISYMRQDASVQCDTAEHDSITTIAIFLIFLWPFGSLALFTLLLIPCHKALSTSTPTDLSRAASFLHREYEVRWYWWEALDLLRKIILTGVVVLIPEKRSFVRLVLATLICSCYTVGLAVATPFKRIEDDVLAVAINLVLLLMFLGASWTTLFDAIEESCEGKAESILGWGSSDVIVISMSILVGFALALFLIGAVLAARRVAKIKTIRLKKTKQAPELTLAKGLTWHLFNSHIWSTGQDAAAVIKKVLMLLLPGIQVFLDVDDLEDIGALESYIARSQVILFFLSKGYLRSKNCLREIRSSLELKKPIILVQEADPEKGGGSLKELREECPEGLQSAIFDANWPQIVWMRIEEFQIVSLKMISEALLLQTPAYASLKTLPLKVPGELERQRFGFVKPVILWASPANPGARDLANELATTFPGLRVSRAAVTPKGPPPLLRSMSSLRAASARQLGRPSAGPPEATHMLLYLCEATWLDERLEEQVKAARDAGLPIVMAHEKDPDLGGCAFARFFETTPQELVAGGLYRNLAISCFSGRHRKVSLALLAKALGATRRKRKDGRSSGRTLSWWGRHSRGSSTSGEVEETAPRPTRTPSEQPDRSSSLELEADEGPAPETLRV</sequence>
<evidence type="ECO:0000256" key="2">
    <source>
        <dbReference type="SAM" id="Phobius"/>
    </source>
</evidence>
<name>A0A7S3TGE8_EMIHU</name>
<evidence type="ECO:0000313" key="4">
    <source>
        <dbReference type="EMBL" id="CAE0582065.1"/>
    </source>
</evidence>
<protein>
    <recommendedName>
        <fullName evidence="3">Tyrosine-protein kinase ephrin type A/B receptor-like domain-containing protein</fullName>
    </recommendedName>
</protein>
<feature type="compositionally biased region" description="Polar residues" evidence="1">
    <location>
        <begin position="1396"/>
        <end position="1408"/>
    </location>
</feature>
<dbReference type="InterPro" id="IPR009030">
    <property type="entry name" value="Growth_fac_rcpt_cys_sf"/>
</dbReference>
<organism evidence="4">
    <name type="scientific">Emiliania huxleyi</name>
    <name type="common">Coccolithophore</name>
    <name type="synonym">Pontosphaera huxleyi</name>
    <dbReference type="NCBI Taxonomy" id="2903"/>
    <lineage>
        <taxon>Eukaryota</taxon>
        <taxon>Haptista</taxon>
        <taxon>Haptophyta</taxon>
        <taxon>Prymnesiophyceae</taxon>
        <taxon>Isochrysidales</taxon>
        <taxon>Noelaerhabdaceae</taxon>
        <taxon>Emiliania</taxon>
    </lineage>
</organism>
<dbReference type="Gene3D" id="3.40.50.10140">
    <property type="entry name" value="Toll/interleukin-1 receptor homology (TIR) domain"/>
    <property type="match status" value="1"/>
</dbReference>
<dbReference type="PANTHER" id="PTHR46967:SF1">
    <property type="entry name" value="KERATIN-ASSOCIATED PROTEIN 16-1-LIKE"/>
    <property type="match status" value="1"/>
</dbReference>
<evidence type="ECO:0000259" key="3">
    <source>
        <dbReference type="Pfam" id="PF07699"/>
    </source>
</evidence>
<feature type="transmembrane region" description="Helical" evidence="2">
    <location>
        <begin position="979"/>
        <end position="1002"/>
    </location>
</feature>
<feature type="transmembrane region" description="Helical" evidence="2">
    <location>
        <begin position="934"/>
        <end position="959"/>
    </location>
</feature>